<dbReference type="RefSeq" id="WP_200500649.1">
    <property type="nucleotide sequence ID" value="NZ_JAEDAJ010000001.1"/>
</dbReference>
<dbReference type="PANTHER" id="PTHR32243">
    <property type="entry name" value="MALTOSE TRANSPORT SYSTEM PERMEASE-RELATED"/>
    <property type="match status" value="1"/>
</dbReference>
<comment type="similarity">
    <text evidence="7">Belongs to the binding-protein-dependent transport system permease family.</text>
</comment>
<feature type="transmembrane region" description="Helical" evidence="7">
    <location>
        <begin position="106"/>
        <end position="126"/>
    </location>
</feature>
<keyword evidence="4 7" id="KW-0812">Transmembrane</keyword>
<dbReference type="Proteomes" id="UP000612352">
    <property type="component" value="Unassembled WGS sequence"/>
</dbReference>
<dbReference type="Gene3D" id="1.10.3720.10">
    <property type="entry name" value="MetI-like"/>
    <property type="match status" value="1"/>
</dbReference>
<accession>A0ABS1B5R7</accession>
<evidence type="ECO:0000256" key="7">
    <source>
        <dbReference type="RuleBase" id="RU363032"/>
    </source>
</evidence>
<dbReference type="InterPro" id="IPR050901">
    <property type="entry name" value="BP-dep_ABC_trans_perm"/>
</dbReference>
<gene>
    <name evidence="10" type="ORF">I8D64_00975</name>
</gene>
<sequence>MTSTAAADAASAPASPSAASVPGPTTARTRRGHKGGKGPRERTAELASSLAMIVIGVAFLIPLLWVVLASFNESATLSVSWPEKWSLGNFRAIWNTETTFRPLGNSLLLCGGATIVTMVAAVLCAYPFSRYRFAAKRPLLLTVIFATGLPITAIMIPVYSLFVQVNLIDSMFGAILFLGASSLPYAIFLTKGFMDSVPVEIEESAWTEGAGVLRTLWSVVLPLMRSGLSVATIFTFVGMWGNFFVPFMLLLSPDHLPAAVTLYTFSSQYGQVAYGQLAAFSIFYSLPVVALYLIMGRSLGTGFAAAGGVKG</sequence>
<evidence type="ECO:0000256" key="4">
    <source>
        <dbReference type="ARBA" id="ARBA00022692"/>
    </source>
</evidence>
<evidence type="ECO:0000313" key="11">
    <source>
        <dbReference type="Proteomes" id="UP000612352"/>
    </source>
</evidence>
<feature type="transmembrane region" description="Helical" evidence="7">
    <location>
        <begin position="138"/>
        <end position="159"/>
    </location>
</feature>
<evidence type="ECO:0000256" key="8">
    <source>
        <dbReference type="SAM" id="MobiDB-lite"/>
    </source>
</evidence>
<dbReference type="SUPFAM" id="SSF161098">
    <property type="entry name" value="MetI-like"/>
    <property type="match status" value="1"/>
</dbReference>
<feature type="compositionally biased region" description="Low complexity" evidence="8">
    <location>
        <begin position="1"/>
        <end position="27"/>
    </location>
</feature>
<proteinExistence type="inferred from homology"/>
<feature type="transmembrane region" description="Helical" evidence="7">
    <location>
        <begin position="171"/>
        <end position="189"/>
    </location>
</feature>
<evidence type="ECO:0000256" key="2">
    <source>
        <dbReference type="ARBA" id="ARBA00022448"/>
    </source>
</evidence>
<name>A0ABS1B5R7_9MICO</name>
<dbReference type="CDD" id="cd06261">
    <property type="entry name" value="TM_PBP2"/>
    <property type="match status" value="1"/>
</dbReference>
<evidence type="ECO:0000256" key="6">
    <source>
        <dbReference type="ARBA" id="ARBA00023136"/>
    </source>
</evidence>
<dbReference type="PANTHER" id="PTHR32243:SF18">
    <property type="entry name" value="INNER MEMBRANE ABC TRANSPORTER PERMEASE PROTEIN YCJP"/>
    <property type="match status" value="1"/>
</dbReference>
<feature type="region of interest" description="Disordered" evidence="8">
    <location>
        <begin position="1"/>
        <end position="41"/>
    </location>
</feature>
<dbReference type="EMBL" id="JAEDAJ010000001">
    <property type="protein sequence ID" value="MBK0329979.1"/>
    <property type="molecule type" value="Genomic_DNA"/>
</dbReference>
<dbReference type="Pfam" id="PF00528">
    <property type="entry name" value="BPD_transp_1"/>
    <property type="match status" value="1"/>
</dbReference>
<dbReference type="InterPro" id="IPR000515">
    <property type="entry name" value="MetI-like"/>
</dbReference>
<feature type="transmembrane region" description="Helical" evidence="7">
    <location>
        <begin position="50"/>
        <end position="71"/>
    </location>
</feature>
<comment type="caution">
    <text evidence="10">The sequence shown here is derived from an EMBL/GenBank/DDBJ whole genome shotgun (WGS) entry which is preliminary data.</text>
</comment>
<keyword evidence="11" id="KW-1185">Reference proteome</keyword>
<feature type="transmembrane region" description="Helical" evidence="7">
    <location>
        <begin position="228"/>
        <end position="252"/>
    </location>
</feature>
<comment type="subcellular location">
    <subcellularLocation>
        <location evidence="1 7">Cell membrane</location>
        <topology evidence="1 7">Multi-pass membrane protein</topology>
    </subcellularLocation>
</comment>
<dbReference type="InterPro" id="IPR035906">
    <property type="entry name" value="MetI-like_sf"/>
</dbReference>
<reference evidence="10 11" key="1">
    <citation type="submission" date="2020-12" db="EMBL/GenBank/DDBJ databases">
        <title>Brachybacterium sp. MASK1Z-5, whole genome shotgun sequence.</title>
        <authorList>
            <person name="Tuo L."/>
        </authorList>
    </citation>
    <scope>NUCLEOTIDE SEQUENCE [LARGE SCALE GENOMIC DNA]</scope>
    <source>
        <strain evidence="10 11">MASK1Z-5</strain>
    </source>
</reference>
<evidence type="ECO:0000259" key="9">
    <source>
        <dbReference type="PROSITE" id="PS50928"/>
    </source>
</evidence>
<protein>
    <submittedName>
        <fullName evidence="10">Carbohydrate ABC transporter permease</fullName>
    </submittedName>
</protein>
<evidence type="ECO:0000256" key="5">
    <source>
        <dbReference type="ARBA" id="ARBA00022989"/>
    </source>
</evidence>
<dbReference type="PROSITE" id="PS50928">
    <property type="entry name" value="ABC_TM1"/>
    <property type="match status" value="1"/>
</dbReference>
<feature type="transmembrane region" description="Helical" evidence="7">
    <location>
        <begin position="272"/>
        <end position="294"/>
    </location>
</feature>
<evidence type="ECO:0000256" key="3">
    <source>
        <dbReference type="ARBA" id="ARBA00022475"/>
    </source>
</evidence>
<evidence type="ECO:0000256" key="1">
    <source>
        <dbReference type="ARBA" id="ARBA00004651"/>
    </source>
</evidence>
<feature type="compositionally biased region" description="Basic residues" evidence="8">
    <location>
        <begin position="28"/>
        <end position="37"/>
    </location>
</feature>
<organism evidence="10 11">
    <name type="scientific">Brachybacterium halotolerans</name>
    <dbReference type="NCBI Taxonomy" id="2795215"/>
    <lineage>
        <taxon>Bacteria</taxon>
        <taxon>Bacillati</taxon>
        <taxon>Actinomycetota</taxon>
        <taxon>Actinomycetes</taxon>
        <taxon>Micrococcales</taxon>
        <taxon>Dermabacteraceae</taxon>
        <taxon>Brachybacterium</taxon>
    </lineage>
</organism>
<keyword evidence="3" id="KW-1003">Cell membrane</keyword>
<keyword evidence="5 7" id="KW-1133">Transmembrane helix</keyword>
<evidence type="ECO:0000313" key="10">
    <source>
        <dbReference type="EMBL" id="MBK0329979.1"/>
    </source>
</evidence>
<feature type="domain" description="ABC transmembrane type-1" evidence="9">
    <location>
        <begin position="103"/>
        <end position="295"/>
    </location>
</feature>
<keyword evidence="6 7" id="KW-0472">Membrane</keyword>
<keyword evidence="2 7" id="KW-0813">Transport</keyword>